<reference evidence="2 3" key="1">
    <citation type="submission" date="2016-10" db="EMBL/GenBank/DDBJ databases">
        <authorList>
            <person name="de Groot N.N."/>
        </authorList>
    </citation>
    <scope>NUCLEOTIDE SEQUENCE [LARGE SCALE GENOMIC DNA]</scope>
    <source>
        <strain evidence="2 3">DSM 9179</strain>
    </source>
</reference>
<keyword evidence="3" id="KW-1185">Reference proteome</keyword>
<gene>
    <name evidence="2" type="ORF">SAMN05421659_104112</name>
</gene>
<dbReference type="Proteomes" id="UP000199701">
    <property type="component" value="Unassembled WGS sequence"/>
</dbReference>
<feature type="domain" description="HTH cro/C1-type" evidence="1">
    <location>
        <begin position="22"/>
        <end position="77"/>
    </location>
</feature>
<dbReference type="EMBL" id="FOJI01000004">
    <property type="protein sequence ID" value="SEW08510.1"/>
    <property type="molecule type" value="Genomic_DNA"/>
</dbReference>
<evidence type="ECO:0000259" key="1">
    <source>
        <dbReference type="PROSITE" id="PS50943"/>
    </source>
</evidence>
<dbReference type="InterPro" id="IPR001387">
    <property type="entry name" value="Cro/C1-type_HTH"/>
</dbReference>
<proteinExistence type="predicted"/>
<accession>A0A1I0P2P3</accession>
<dbReference type="GO" id="GO:0003677">
    <property type="term" value="F:DNA binding"/>
    <property type="evidence" value="ECO:0007669"/>
    <property type="project" value="InterPro"/>
</dbReference>
<dbReference type="STRING" id="99656.SAMN05421659_104112"/>
<dbReference type="Pfam" id="PF01381">
    <property type="entry name" value="HTH_3"/>
    <property type="match status" value="1"/>
</dbReference>
<dbReference type="RefSeq" id="WP_092451888.1">
    <property type="nucleotide sequence ID" value="NZ_FOJI01000004.1"/>
</dbReference>
<dbReference type="SMART" id="SM00530">
    <property type="entry name" value="HTH_XRE"/>
    <property type="match status" value="1"/>
</dbReference>
<dbReference type="Gene3D" id="1.10.260.40">
    <property type="entry name" value="lambda repressor-like DNA-binding domains"/>
    <property type="match status" value="1"/>
</dbReference>
<dbReference type="SUPFAM" id="SSF47413">
    <property type="entry name" value="lambda repressor-like DNA-binding domains"/>
    <property type="match status" value="1"/>
</dbReference>
<name>A0A1I0P2P3_9FIRM</name>
<organism evidence="2 3">
    <name type="scientific">[Clostridium] fimetarium</name>
    <dbReference type="NCBI Taxonomy" id="99656"/>
    <lineage>
        <taxon>Bacteria</taxon>
        <taxon>Bacillati</taxon>
        <taxon>Bacillota</taxon>
        <taxon>Clostridia</taxon>
        <taxon>Lachnospirales</taxon>
        <taxon>Lachnospiraceae</taxon>
    </lineage>
</organism>
<dbReference type="InterPro" id="IPR010982">
    <property type="entry name" value="Lambda_DNA-bd_dom_sf"/>
</dbReference>
<dbReference type="OrthoDB" id="129830at2"/>
<dbReference type="AlphaFoldDB" id="A0A1I0P2P3"/>
<evidence type="ECO:0000313" key="3">
    <source>
        <dbReference type="Proteomes" id="UP000199701"/>
    </source>
</evidence>
<sequence>MNNYFLNQKTPKEISMLIVGRIREIRKRRKLSQVKLSEKSGVSLGTVKRFETSGEISLISLIKLAMALDIESGMEALFEEVPFESIQEVINEQGK</sequence>
<dbReference type="PROSITE" id="PS50943">
    <property type="entry name" value="HTH_CROC1"/>
    <property type="match status" value="1"/>
</dbReference>
<evidence type="ECO:0000313" key="2">
    <source>
        <dbReference type="EMBL" id="SEW08510.1"/>
    </source>
</evidence>
<protein>
    <submittedName>
        <fullName evidence="2">Helix-turn-helix</fullName>
    </submittedName>
</protein>